<keyword evidence="6" id="KW-0560">Oxidoreductase</keyword>
<dbReference type="InterPro" id="IPR013542">
    <property type="entry name" value="QueG_DUF1730"/>
</dbReference>
<evidence type="ECO:0000259" key="9">
    <source>
        <dbReference type="PROSITE" id="PS51379"/>
    </source>
</evidence>
<keyword evidence="1" id="KW-0004">4Fe-4S</keyword>
<evidence type="ECO:0000256" key="4">
    <source>
        <dbReference type="ARBA" id="ARBA00022723"/>
    </source>
</evidence>
<dbReference type="InterPro" id="IPR011989">
    <property type="entry name" value="ARM-like"/>
</dbReference>
<evidence type="ECO:0000256" key="2">
    <source>
        <dbReference type="ARBA" id="ARBA00022490"/>
    </source>
</evidence>
<evidence type="ECO:0000256" key="8">
    <source>
        <dbReference type="ARBA" id="ARBA00023014"/>
    </source>
</evidence>
<feature type="domain" description="4Fe-4S ferredoxin-type" evidence="9">
    <location>
        <begin position="187"/>
        <end position="216"/>
    </location>
</feature>
<keyword evidence="2" id="KW-0963">Cytoplasm</keyword>
<keyword evidence="3" id="KW-0819">tRNA processing</keyword>
<dbReference type="Pfam" id="PF08331">
    <property type="entry name" value="QueG_DUF1730"/>
    <property type="match status" value="1"/>
</dbReference>
<sequence length="379" mass="41498">MKGYDITRDQLDEIAAMLGLEHIGVVSARRLDELEPVLRRYYDEQRDSGFEHPFSESRLDPHALMPGVQSVLAIALPYHIASESLRHPTGRRHGSVSAYARHTDYHRVLKDVLLRLSAQLEACAAQPAQFLPCIDTSPLVDRAYAAAAGLGAIGKSGMLITKTHGTYVFLGVLLTDLRVEGAEGMRTALPGETDICGACDLCLTACPTGALLAPYTLDAKRCLSYVTQEHGIVPPEFRAPLGRRVWGCDTCQTVCPRNDDRVVPTAFGPPVAPLDFPDLLEILTLSNRALMKRIGHTAAAWRGPAIWRRNAIVALGNARNVEAVPVLITYLAHARPELRAMSAWALAKIDSESNRAAVRQAYEVETDEKARCEMAWALS</sequence>
<dbReference type="PANTHER" id="PTHR30002">
    <property type="entry name" value="EPOXYQUEUOSINE REDUCTASE"/>
    <property type="match status" value="1"/>
</dbReference>
<dbReference type="GO" id="GO:0052693">
    <property type="term" value="F:epoxyqueuosine reductase activity"/>
    <property type="evidence" value="ECO:0007669"/>
    <property type="project" value="TreeGrafter"/>
</dbReference>
<evidence type="ECO:0000256" key="6">
    <source>
        <dbReference type="ARBA" id="ARBA00023002"/>
    </source>
</evidence>
<dbReference type="Proteomes" id="UP000053557">
    <property type="component" value="Unassembled WGS sequence"/>
</dbReference>
<proteinExistence type="predicted"/>
<dbReference type="InterPro" id="IPR004453">
    <property type="entry name" value="QueG"/>
</dbReference>
<dbReference type="Gene3D" id="3.30.70.20">
    <property type="match status" value="1"/>
</dbReference>
<dbReference type="EMBL" id="LPVJ01000006">
    <property type="protein sequence ID" value="KUO97132.1"/>
    <property type="molecule type" value="Genomic_DNA"/>
</dbReference>
<keyword evidence="7" id="KW-0408">Iron</keyword>
<dbReference type="GO" id="GO:0051539">
    <property type="term" value="F:4 iron, 4 sulfur cluster binding"/>
    <property type="evidence" value="ECO:0007669"/>
    <property type="project" value="UniProtKB-KW"/>
</dbReference>
<dbReference type="Pfam" id="PF13646">
    <property type="entry name" value="HEAT_2"/>
    <property type="match status" value="1"/>
</dbReference>
<dbReference type="OrthoDB" id="9784571at2"/>
<dbReference type="SUPFAM" id="SSF48371">
    <property type="entry name" value="ARM repeat"/>
    <property type="match status" value="1"/>
</dbReference>
<evidence type="ECO:0000313" key="11">
    <source>
        <dbReference type="Proteomes" id="UP000053557"/>
    </source>
</evidence>
<keyword evidence="5" id="KW-0671">Queuosine biosynthesis</keyword>
<evidence type="ECO:0000256" key="5">
    <source>
        <dbReference type="ARBA" id="ARBA00022785"/>
    </source>
</evidence>
<evidence type="ECO:0000256" key="7">
    <source>
        <dbReference type="ARBA" id="ARBA00023004"/>
    </source>
</evidence>
<evidence type="ECO:0000313" key="10">
    <source>
        <dbReference type="EMBL" id="KUO97132.1"/>
    </source>
</evidence>
<dbReference type="InterPro" id="IPR016024">
    <property type="entry name" value="ARM-type_fold"/>
</dbReference>
<comment type="caution">
    <text evidence="10">The sequence shown here is derived from an EMBL/GenBank/DDBJ whole genome shotgun (WGS) entry which is preliminary data.</text>
</comment>
<keyword evidence="4" id="KW-0479">Metal-binding</keyword>
<dbReference type="GO" id="GO:0008616">
    <property type="term" value="P:tRNA queuosine(34) biosynthetic process"/>
    <property type="evidence" value="ECO:0007669"/>
    <property type="project" value="UniProtKB-KW"/>
</dbReference>
<gene>
    <name evidence="10" type="ORF">ATW55_12555</name>
</gene>
<dbReference type="Gene3D" id="1.25.10.10">
    <property type="entry name" value="Leucine-rich Repeat Variant"/>
    <property type="match status" value="1"/>
</dbReference>
<dbReference type="AlphaFoldDB" id="A0A101XT76"/>
<dbReference type="PROSITE" id="PS00198">
    <property type="entry name" value="4FE4S_FER_1"/>
    <property type="match status" value="1"/>
</dbReference>
<dbReference type="PROSITE" id="PS51379">
    <property type="entry name" value="4FE4S_FER_2"/>
    <property type="match status" value="1"/>
</dbReference>
<evidence type="ECO:0000256" key="1">
    <source>
        <dbReference type="ARBA" id="ARBA00022485"/>
    </source>
</evidence>
<accession>A0A101XT76</accession>
<keyword evidence="11" id="KW-1185">Reference proteome</keyword>
<dbReference type="SUPFAM" id="SSF46548">
    <property type="entry name" value="alpha-helical ferredoxin"/>
    <property type="match status" value="1"/>
</dbReference>
<keyword evidence="8" id="KW-0411">Iron-sulfur</keyword>
<dbReference type="PANTHER" id="PTHR30002:SF4">
    <property type="entry name" value="EPOXYQUEUOSINE REDUCTASE"/>
    <property type="match status" value="1"/>
</dbReference>
<protein>
    <recommendedName>
        <fullName evidence="9">4Fe-4S ferredoxin-type domain-containing protein</fullName>
    </recommendedName>
</protein>
<dbReference type="NCBIfam" id="TIGR00276">
    <property type="entry name" value="tRNA epoxyqueuosine(34) reductase QueG"/>
    <property type="match status" value="1"/>
</dbReference>
<reference evidence="10 11" key="1">
    <citation type="submission" date="2015-12" db="EMBL/GenBank/DDBJ databases">
        <title>Draft genome sequence of Acidibacillus ferrooxidans ITV001, isolated from a chalcopyrite acid mine drainage site in Brazil.</title>
        <authorList>
            <person name="Dall'Agnol H."/>
            <person name="Nancucheo I."/>
            <person name="Johnson B."/>
            <person name="Oliveira R."/>
            <person name="Leite L."/>
            <person name="Pylro V."/>
            <person name="Nunes G.L."/>
            <person name="Tzotzos G."/>
            <person name="Fernandes G.R."/>
            <person name="Dutra J."/>
            <person name="Orellana S.C."/>
            <person name="Oliveira G."/>
        </authorList>
    </citation>
    <scope>NUCLEOTIDE SEQUENCE [LARGE SCALE GENOMIC DNA]</scope>
    <source>
        <strain evidence="11">ITV01</strain>
    </source>
</reference>
<dbReference type="GO" id="GO:0046872">
    <property type="term" value="F:metal ion binding"/>
    <property type="evidence" value="ECO:0007669"/>
    <property type="project" value="UniProtKB-KW"/>
</dbReference>
<evidence type="ECO:0000256" key="3">
    <source>
        <dbReference type="ARBA" id="ARBA00022694"/>
    </source>
</evidence>
<organism evidence="10 11">
    <name type="scientific">Ferroacidibacillus organovorans</name>
    <dbReference type="NCBI Taxonomy" id="1765683"/>
    <lineage>
        <taxon>Bacteria</taxon>
        <taxon>Bacillati</taxon>
        <taxon>Bacillota</taxon>
        <taxon>Bacilli</taxon>
        <taxon>Bacillales</taxon>
        <taxon>Alicyclobacillaceae</taxon>
        <taxon>Ferroacidibacillus</taxon>
    </lineage>
</organism>
<dbReference type="InterPro" id="IPR017900">
    <property type="entry name" value="4Fe4S_Fe_S_CS"/>
</dbReference>
<dbReference type="InterPro" id="IPR017896">
    <property type="entry name" value="4Fe4S_Fe-S-bd"/>
</dbReference>
<dbReference type="RefSeq" id="WP_067711646.1">
    <property type="nucleotide sequence ID" value="NZ_LPVJ01000006.1"/>
</dbReference>
<dbReference type="Pfam" id="PF13484">
    <property type="entry name" value="Fer4_16"/>
    <property type="match status" value="1"/>
</dbReference>
<name>A0A101XT76_9BACL</name>